<name>A0A485LUK6_9ZZZZ</name>
<evidence type="ECO:0000256" key="1">
    <source>
        <dbReference type="SAM" id="MobiDB-lite"/>
    </source>
</evidence>
<evidence type="ECO:0000313" key="2">
    <source>
        <dbReference type="EMBL" id="VFU11213.1"/>
    </source>
</evidence>
<accession>A0A485LUK6</accession>
<dbReference type="AlphaFoldDB" id="A0A485LUK6"/>
<proteinExistence type="predicted"/>
<gene>
    <name evidence="2" type="ORF">SCFA_100007</name>
</gene>
<protein>
    <submittedName>
        <fullName evidence="2">Uncharacterized protein</fullName>
    </submittedName>
</protein>
<reference evidence="2" key="1">
    <citation type="submission" date="2019-03" db="EMBL/GenBank/DDBJ databases">
        <authorList>
            <person name="Hao L."/>
        </authorList>
    </citation>
    <scope>NUCLEOTIDE SEQUENCE</scope>
</reference>
<organism evidence="2">
    <name type="scientific">anaerobic digester metagenome</name>
    <dbReference type="NCBI Taxonomy" id="1263854"/>
    <lineage>
        <taxon>unclassified sequences</taxon>
        <taxon>metagenomes</taxon>
        <taxon>ecological metagenomes</taxon>
    </lineage>
</organism>
<sequence length="95" mass="9896">MGSIPATGPLGMAVKGILNSGLSQLRKKTMGRGIWGLAIPVAIFVIEDISRPDGVILPAFKWVLNKTAKVRIVEVSARSPRTSPDSTGDAPEAGG</sequence>
<feature type="region of interest" description="Disordered" evidence="1">
    <location>
        <begin position="76"/>
        <end position="95"/>
    </location>
</feature>
<dbReference type="EMBL" id="CAADRM010000002">
    <property type="protein sequence ID" value="VFU11213.1"/>
    <property type="molecule type" value="Genomic_DNA"/>
</dbReference>